<evidence type="ECO:0000313" key="4">
    <source>
        <dbReference type="Proteomes" id="UP000736672"/>
    </source>
</evidence>
<evidence type="ECO:0000256" key="1">
    <source>
        <dbReference type="SAM" id="SignalP"/>
    </source>
</evidence>
<organism evidence="3 4">
    <name type="scientific">Fusarium solani</name>
    <name type="common">Filamentous fungus</name>
    <dbReference type="NCBI Taxonomy" id="169388"/>
    <lineage>
        <taxon>Eukaryota</taxon>
        <taxon>Fungi</taxon>
        <taxon>Dikarya</taxon>
        <taxon>Ascomycota</taxon>
        <taxon>Pezizomycotina</taxon>
        <taxon>Sordariomycetes</taxon>
        <taxon>Hypocreomycetidae</taxon>
        <taxon>Hypocreales</taxon>
        <taxon>Nectriaceae</taxon>
        <taxon>Fusarium</taxon>
        <taxon>Fusarium solani species complex</taxon>
    </lineage>
</organism>
<dbReference type="SUPFAM" id="SSF51445">
    <property type="entry name" value="(Trans)glycosidases"/>
    <property type="match status" value="1"/>
</dbReference>
<keyword evidence="4" id="KW-1185">Reference proteome</keyword>
<dbReference type="InterPro" id="IPR017853">
    <property type="entry name" value="GH"/>
</dbReference>
<dbReference type="Gene3D" id="3.20.20.80">
    <property type="entry name" value="Glycosidases"/>
    <property type="match status" value="1"/>
</dbReference>
<proteinExistence type="predicted"/>
<dbReference type="Pfam" id="PF16862">
    <property type="entry name" value="Glyco_hydro_79C"/>
    <property type="match status" value="1"/>
</dbReference>
<evidence type="ECO:0000313" key="3">
    <source>
        <dbReference type="EMBL" id="KAH7240658.1"/>
    </source>
</evidence>
<comment type="caution">
    <text evidence="3">The sequence shown here is derived from an EMBL/GenBank/DDBJ whole genome shotgun (WGS) entry which is preliminary data.</text>
</comment>
<sequence>MKFLAILAIVAACNAGPAVFNLPKSPPGRSALLDHVPVGFSFDYGFAEYLQNVSLTLKCMRNLKSVSGVWPDVRLGAGEDDWGEYKPDLDEYLYYYEIEPGSFDRRFYYGKRYLKAVAKYPGLSVFGLNRGSDNLTNTILAAKDIARYIPSVKAVELGNEPVIYPYTGPGGKPHAVVTNAGFDNTTWTPEAEASSESKWNLAVGRGVGKPFIQAGGYYLPTSLGWSAKSLLTYLKPAAKNYVKFFSHHNYPQTVSDRATSGLPRPDLKSLMSHVNVSSNVGQYQADAAFSTSQGIQYVLGETNSVSGGGDPEISPTFGAGLWVLDYSLRAASTNISRLNFHFQGINSVSYYVWWDLVGVKAPYYGALLATEAMAGGDRIAALDNGTTNYAAYAIYSKGTPKSMVLINTDIYTGDGERQTKEFAISGLTKNSLFAKRLTAQSALARQEHGDLPTFGGQSISDTTCKLEGLARKEEVKVRSGTASFVLSASEALLVQL</sequence>
<dbReference type="PANTHER" id="PTHR36183:SF3">
    <property type="entry name" value="BETA-GLUCURONIDASE C-TERMINAL DOMAIN-CONTAINING PROTEIN"/>
    <property type="match status" value="1"/>
</dbReference>
<dbReference type="AlphaFoldDB" id="A0A9P9JXI5"/>
<protein>
    <recommendedName>
        <fullName evidence="2">Beta-glucuronidase C-terminal domain-containing protein</fullName>
    </recommendedName>
</protein>
<evidence type="ECO:0000259" key="2">
    <source>
        <dbReference type="Pfam" id="PF16862"/>
    </source>
</evidence>
<feature type="signal peptide" evidence="1">
    <location>
        <begin position="1"/>
        <end position="15"/>
    </location>
</feature>
<dbReference type="InterPro" id="IPR031728">
    <property type="entry name" value="GlcAase_C"/>
</dbReference>
<gene>
    <name evidence="3" type="ORF">B0J15DRAFT_529101</name>
</gene>
<dbReference type="InterPro" id="IPR052974">
    <property type="entry name" value="GH79_Enzymes"/>
</dbReference>
<feature type="domain" description="Beta-glucuronidase C-terminal" evidence="2">
    <location>
        <begin position="391"/>
        <end position="493"/>
    </location>
</feature>
<feature type="chain" id="PRO_5040461322" description="Beta-glucuronidase C-terminal domain-containing protein" evidence="1">
    <location>
        <begin position="16"/>
        <end position="496"/>
    </location>
</feature>
<dbReference type="EMBL" id="JAGTJS010000020">
    <property type="protein sequence ID" value="KAH7240658.1"/>
    <property type="molecule type" value="Genomic_DNA"/>
</dbReference>
<dbReference type="PANTHER" id="PTHR36183">
    <property type="entry name" value="BETA-GLUCURONIDASE"/>
    <property type="match status" value="1"/>
</dbReference>
<keyword evidence="1" id="KW-0732">Signal</keyword>
<dbReference type="Proteomes" id="UP000736672">
    <property type="component" value="Unassembled WGS sequence"/>
</dbReference>
<dbReference type="OrthoDB" id="2796951at2759"/>
<dbReference type="InterPro" id="IPR013780">
    <property type="entry name" value="Glyco_hydro_b"/>
</dbReference>
<reference evidence="3" key="1">
    <citation type="journal article" date="2021" name="Nat. Commun.">
        <title>Genetic determinants of endophytism in the Arabidopsis root mycobiome.</title>
        <authorList>
            <person name="Mesny F."/>
            <person name="Miyauchi S."/>
            <person name="Thiergart T."/>
            <person name="Pickel B."/>
            <person name="Atanasova L."/>
            <person name="Karlsson M."/>
            <person name="Huettel B."/>
            <person name="Barry K.W."/>
            <person name="Haridas S."/>
            <person name="Chen C."/>
            <person name="Bauer D."/>
            <person name="Andreopoulos W."/>
            <person name="Pangilinan J."/>
            <person name="LaButti K."/>
            <person name="Riley R."/>
            <person name="Lipzen A."/>
            <person name="Clum A."/>
            <person name="Drula E."/>
            <person name="Henrissat B."/>
            <person name="Kohler A."/>
            <person name="Grigoriev I.V."/>
            <person name="Martin F.M."/>
            <person name="Hacquard S."/>
        </authorList>
    </citation>
    <scope>NUCLEOTIDE SEQUENCE</scope>
    <source>
        <strain evidence="3">FSSC 5 MPI-SDFR-AT-0091</strain>
    </source>
</reference>
<name>A0A9P9JXI5_FUSSL</name>
<dbReference type="Gene3D" id="2.60.40.1180">
    <property type="entry name" value="Golgi alpha-mannosidase II"/>
    <property type="match status" value="1"/>
</dbReference>
<accession>A0A9P9JXI5</accession>